<accession>A0AA86N8H9</accession>
<dbReference type="PANTHER" id="PTHR46652">
    <property type="entry name" value="LEUCINE-RICH REPEAT AND IQ DOMAIN-CONTAINING PROTEIN 1-RELATED"/>
    <property type="match status" value="1"/>
</dbReference>
<dbReference type="EMBL" id="CATOUU010000058">
    <property type="protein sequence ID" value="CAI9914805.1"/>
    <property type="molecule type" value="Genomic_DNA"/>
</dbReference>
<keyword evidence="6" id="KW-1185">Reference proteome</keyword>
<name>A0AA86N8H9_9EUKA</name>
<dbReference type="InterPro" id="IPR003591">
    <property type="entry name" value="Leu-rich_rpt_typical-subtyp"/>
</dbReference>
<keyword evidence="3" id="KW-0812">Transmembrane</keyword>
<organism evidence="4">
    <name type="scientific">Hexamita inflata</name>
    <dbReference type="NCBI Taxonomy" id="28002"/>
    <lineage>
        <taxon>Eukaryota</taxon>
        <taxon>Metamonada</taxon>
        <taxon>Diplomonadida</taxon>
        <taxon>Hexamitidae</taxon>
        <taxon>Hexamitinae</taxon>
        <taxon>Hexamita</taxon>
    </lineage>
</organism>
<dbReference type="Proteomes" id="UP001642409">
    <property type="component" value="Unassembled WGS sequence"/>
</dbReference>
<comment type="caution">
    <text evidence="4">The sequence shown here is derived from an EMBL/GenBank/DDBJ whole genome shotgun (WGS) entry which is preliminary data.</text>
</comment>
<dbReference type="Pfam" id="PF13516">
    <property type="entry name" value="LRR_6"/>
    <property type="match status" value="1"/>
</dbReference>
<evidence type="ECO:0000313" key="6">
    <source>
        <dbReference type="Proteomes" id="UP001642409"/>
    </source>
</evidence>
<dbReference type="PROSITE" id="PS51450">
    <property type="entry name" value="LRR"/>
    <property type="match status" value="3"/>
</dbReference>
<evidence type="ECO:0000313" key="4">
    <source>
        <dbReference type="EMBL" id="CAI9914805.1"/>
    </source>
</evidence>
<dbReference type="EMBL" id="CAXDID020000715">
    <property type="protein sequence ID" value="CAL6111673.1"/>
    <property type="molecule type" value="Genomic_DNA"/>
</dbReference>
<evidence type="ECO:0000256" key="3">
    <source>
        <dbReference type="SAM" id="Phobius"/>
    </source>
</evidence>
<dbReference type="Pfam" id="PF12799">
    <property type="entry name" value="LRR_4"/>
    <property type="match status" value="1"/>
</dbReference>
<dbReference type="AlphaFoldDB" id="A0AA86N8H9"/>
<dbReference type="InterPro" id="IPR001611">
    <property type="entry name" value="Leu-rich_rpt"/>
</dbReference>
<evidence type="ECO:0000256" key="1">
    <source>
        <dbReference type="ARBA" id="ARBA00022614"/>
    </source>
</evidence>
<reference evidence="4" key="1">
    <citation type="submission" date="2023-06" db="EMBL/GenBank/DDBJ databases">
        <authorList>
            <person name="Kurt Z."/>
        </authorList>
    </citation>
    <scope>NUCLEOTIDE SEQUENCE</scope>
</reference>
<keyword evidence="2" id="KW-0677">Repeat</keyword>
<dbReference type="InterPro" id="IPR050836">
    <property type="entry name" value="SDS22/Internalin_LRR"/>
</dbReference>
<protein>
    <submittedName>
        <fullName evidence="4">Uncharacterized protein</fullName>
    </submittedName>
</protein>
<dbReference type="Gene3D" id="3.80.10.10">
    <property type="entry name" value="Ribonuclease Inhibitor"/>
    <property type="match status" value="2"/>
</dbReference>
<evidence type="ECO:0000256" key="2">
    <source>
        <dbReference type="ARBA" id="ARBA00022737"/>
    </source>
</evidence>
<reference evidence="5 6" key="2">
    <citation type="submission" date="2024-07" db="EMBL/GenBank/DDBJ databases">
        <authorList>
            <person name="Akdeniz Z."/>
        </authorList>
    </citation>
    <scope>NUCLEOTIDE SEQUENCE [LARGE SCALE GENOMIC DNA]</scope>
</reference>
<dbReference type="InterPro" id="IPR032675">
    <property type="entry name" value="LRR_dom_sf"/>
</dbReference>
<dbReference type="InterPro" id="IPR025875">
    <property type="entry name" value="Leu-rich_rpt_4"/>
</dbReference>
<keyword evidence="3" id="KW-1133">Transmembrane helix</keyword>
<gene>
    <name evidence="4" type="ORF">HINF_LOCUS2450</name>
    <name evidence="5" type="ORF">HINF_LOCUS76545</name>
</gene>
<dbReference type="SUPFAM" id="SSF52058">
    <property type="entry name" value="L domain-like"/>
    <property type="match status" value="1"/>
</dbReference>
<evidence type="ECO:0000313" key="5">
    <source>
        <dbReference type="EMBL" id="CAL6111673.1"/>
    </source>
</evidence>
<dbReference type="PANTHER" id="PTHR46652:SF3">
    <property type="entry name" value="LEUCINE-RICH REPEAT-CONTAINING PROTEIN 9"/>
    <property type="match status" value="1"/>
</dbReference>
<proteinExistence type="predicted"/>
<dbReference type="SMART" id="SM00369">
    <property type="entry name" value="LRR_TYP"/>
    <property type="match status" value="4"/>
</dbReference>
<sequence>MQPNHVIRNKEELLNHFGSSKQLEIGDLKQIENLLRMNIPPEIWGDAFNRNLLFFKQELVQGTKEVTFDSIYIKHIFLISFLTNLTELSLYNNKISDISAVSKLKNLKKLDLSSNLIEDISALKSLTNLTHLYLYRNKLTSYNLALPNLEELELQGNQLQDKSGLQHSPKLKRLNLSETEIIDLQISDLGINQQLLNIGPLKFCTQLTELNISETSISDIWPLQFMKNLKTLNMDNTKVIDLHPLQHLNQLEYITAHDACILDVSPLSKLTQLNSLDFSFNKITNAEPFKHHKNFSQYNLSLYEAPTTYELKFYSKILSVHNSHKQIRTIQNYYMIIKFRTSLTLKKNAVETIIQPWVTVFQKWNNQVQYKIINQYIITNLHIPYFKTYILFIFIHFQEIWQSQNFIVYYHCNRQLPFKYNTVLVFTQYLCTYIFTFLTTLIFFNQILNILILKLMFYESYKRVLNFKILVYLQHLQQTMNNQIKN</sequence>
<keyword evidence="3" id="KW-0472">Membrane</keyword>
<dbReference type="SMART" id="SM00365">
    <property type="entry name" value="LRR_SD22"/>
    <property type="match status" value="5"/>
</dbReference>
<feature type="transmembrane region" description="Helical" evidence="3">
    <location>
        <begin position="433"/>
        <end position="453"/>
    </location>
</feature>
<keyword evidence="1" id="KW-0433">Leucine-rich repeat</keyword>